<name>A0A2P2D3M5_9LEPT</name>
<keyword evidence="3" id="KW-1185">Reference proteome</keyword>
<dbReference type="InterPro" id="IPR003646">
    <property type="entry name" value="SH3-like_bac-type"/>
</dbReference>
<dbReference type="PROSITE" id="PS51257">
    <property type="entry name" value="PROKAR_LIPOPROTEIN"/>
    <property type="match status" value="1"/>
</dbReference>
<dbReference type="AlphaFoldDB" id="A0A2P2D3M5"/>
<organism evidence="2 3">
    <name type="scientific">Leptospira johnsonii</name>
    <dbReference type="NCBI Taxonomy" id="1917820"/>
    <lineage>
        <taxon>Bacteria</taxon>
        <taxon>Pseudomonadati</taxon>
        <taxon>Spirochaetota</taxon>
        <taxon>Spirochaetia</taxon>
        <taxon>Leptospirales</taxon>
        <taxon>Leptospiraceae</taxon>
        <taxon>Leptospira</taxon>
    </lineage>
</organism>
<evidence type="ECO:0000259" key="1">
    <source>
        <dbReference type="PROSITE" id="PS51781"/>
    </source>
</evidence>
<dbReference type="PROSITE" id="PS51781">
    <property type="entry name" value="SH3B"/>
    <property type="match status" value="1"/>
</dbReference>
<accession>A0A2P2D3M5</accession>
<proteinExistence type="predicted"/>
<dbReference type="Gene3D" id="2.30.30.40">
    <property type="entry name" value="SH3 Domains"/>
    <property type="match status" value="1"/>
</dbReference>
<sequence length="274" mass="31310">MDRVYLACGGHMVRFLKYVSVTFCLTFLLGCFSNYQSAYVNNGAGLRIRSAPKLSSEKTGTVPYKGEVKILEKDQRLTHIDGFENYWYKIKSEDGEGWVFGGYLSFKHPDFLPPGSNSYTGLVYHHPIQSLKLIRSHMINESLFLNIYQADPKHIFAFLERKNQISENMVEWRILHAITLEIPQKDEEILNRVSAQCYTPGPNGKEIILAILKIQMRKTGVTIGNHYELALDKLKVRKAWTLSEDESFLQPVLKTKGIECTIFDPGNQLKAISE</sequence>
<protein>
    <submittedName>
        <fullName evidence="2">Bacterial SH3 domain protein</fullName>
    </submittedName>
</protein>
<comment type="caution">
    <text evidence="2">The sequence shown here is derived from an EMBL/GenBank/DDBJ whole genome shotgun (WGS) entry which is preliminary data.</text>
</comment>
<dbReference type="EMBL" id="BFAY01000011">
    <property type="protein sequence ID" value="GBF39250.1"/>
    <property type="molecule type" value="Genomic_DNA"/>
</dbReference>
<feature type="domain" description="SH3b" evidence="1">
    <location>
        <begin position="35"/>
        <end position="108"/>
    </location>
</feature>
<evidence type="ECO:0000313" key="3">
    <source>
        <dbReference type="Proteomes" id="UP000245076"/>
    </source>
</evidence>
<reference evidence="2 3" key="1">
    <citation type="submission" date="2018-02" db="EMBL/GenBank/DDBJ databases">
        <title>Novel Leptospira species isolated from soil and water in Japan.</title>
        <authorList>
            <person name="Nakao R."/>
            <person name="Masuzawa T."/>
        </authorList>
    </citation>
    <scope>NUCLEOTIDE SEQUENCE [LARGE SCALE GENOMIC DNA]</scope>
    <source>
        <strain evidence="2 3">E8</strain>
    </source>
</reference>
<dbReference type="Proteomes" id="UP000245076">
    <property type="component" value="Unassembled WGS sequence"/>
</dbReference>
<evidence type="ECO:0000313" key="2">
    <source>
        <dbReference type="EMBL" id="GBF39250.1"/>
    </source>
</evidence>
<dbReference type="Pfam" id="PF08239">
    <property type="entry name" value="SH3_3"/>
    <property type="match status" value="1"/>
</dbReference>
<gene>
    <name evidence="2" type="ORF">LPTSP1_22490</name>
</gene>